<dbReference type="OrthoDB" id="428974at2759"/>
<dbReference type="EMBL" id="HE616743">
    <property type="protein sequence ID" value="CCE90454.1"/>
    <property type="molecule type" value="Genomic_DNA"/>
</dbReference>
<dbReference type="KEGG" id="tdl:TDEL_0B03250"/>
<dbReference type="GO" id="GO:0046464">
    <property type="term" value="P:acylglycerol catabolic process"/>
    <property type="evidence" value="ECO:0007669"/>
    <property type="project" value="TreeGrafter"/>
</dbReference>
<evidence type="ECO:0000313" key="2">
    <source>
        <dbReference type="EMBL" id="CCE90454.1"/>
    </source>
</evidence>
<dbReference type="InParanoid" id="G8ZPB0"/>
<dbReference type="HOGENOM" id="CLU_068926_0_0_1"/>
<dbReference type="GO" id="GO:0016020">
    <property type="term" value="C:membrane"/>
    <property type="evidence" value="ECO:0007669"/>
    <property type="project" value="TreeGrafter"/>
</dbReference>
<dbReference type="RefSeq" id="XP_003679665.1">
    <property type="nucleotide sequence ID" value="XM_003679617.1"/>
</dbReference>
<organism evidence="2 3">
    <name type="scientific">Torulaspora delbrueckii</name>
    <name type="common">Yeast</name>
    <name type="synonym">Candida colliculosa</name>
    <dbReference type="NCBI Taxonomy" id="4950"/>
    <lineage>
        <taxon>Eukaryota</taxon>
        <taxon>Fungi</taxon>
        <taxon>Dikarya</taxon>
        <taxon>Ascomycota</taxon>
        <taxon>Saccharomycotina</taxon>
        <taxon>Saccharomycetes</taxon>
        <taxon>Saccharomycetales</taxon>
        <taxon>Saccharomycetaceae</taxon>
        <taxon>Torulaspora</taxon>
    </lineage>
</organism>
<dbReference type="GO" id="GO:0055088">
    <property type="term" value="P:lipid homeostasis"/>
    <property type="evidence" value="ECO:0007669"/>
    <property type="project" value="EnsemblFungi"/>
</dbReference>
<sequence>MMDSCILEGQPLSKRSLRAIVESYKDGPQLMESIRQAQADQDFSTVFIKEHEGYAQLHGTHTSSIRTCHNLRQSKGGGELFLFIHGLGGTLEQFEPVLRELDQRNKSFLAFDLPGFGKSDEWDQYPMLDVVKSIDWLIHQLTNNLKFEKLNLIGHSMGCYLAVHFYLLFHESWCISRLVLLAPPKPNVDQLSKSKYLIQFGLQTGFRFPWMFDIYRTRFDQSKGLSSSGIKQFFYRDGDITDKYRKLWQFHNNVQIKSRSIFGYFLGWEEIDWNVLNRVLSHQESKTKLLILCGEKDTITPEKYSREIYDLLSDVPSKEIITIPNCGHNLCFDLPEVVNQIFCDSILQ</sequence>
<accession>G8ZPB0</accession>
<name>G8ZPB0_TORDE</name>
<dbReference type="STRING" id="1076872.G8ZPB0"/>
<dbReference type="PANTHER" id="PTHR43798:SF5">
    <property type="entry name" value="MONOACYLGLYCEROL LIPASE ABHD6"/>
    <property type="match status" value="1"/>
</dbReference>
<dbReference type="Gene3D" id="3.40.50.1820">
    <property type="entry name" value="alpha/beta hydrolase"/>
    <property type="match status" value="1"/>
</dbReference>
<keyword evidence="3" id="KW-1185">Reference proteome</keyword>
<dbReference type="InterPro" id="IPR050266">
    <property type="entry name" value="AB_hydrolase_sf"/>
</dbReference>
<dbReference type="Proteomes" id="UP000005627">
    <property type="component" value="Chromosome 2"/>
</dbReference>
<dbReference type="PANTHER" id="PTHR43798">
    <property type="entry name" value="MONOACYLGLYCEROL LIPASE"/>
    <property type="match status" value="1"/>
</dbReference>
<reference evidence="2 3" key="1">
    <citation type="journal article" date="2011" name="Proc. Natl. Acad. Sci. U.S.A.">
        <title>Evolutionary erosion of yeast sex chromosomes by mating-type switching accidents.</title>
        <authorList>
            <person name="Gordon J.L."/>
            <person name="Armisen D."/>
            <person name="Proux-Wera E."/>
            <person name="Oheigeartaigh S.S."/>
            <person name="Byrne K.P."/>
            <person name="Wolfe K.H."/>
        </authorList>
    </citation>
    <scope>NUCLEOTIDE SEQUENCE [LARGE SCALE GENOMIC DNA]</scope>
    <source>
        <strain evidence="3">ATCC 10662 / CBS 1146 / NBRC 0425 / NCYC 2629 / NRRL Y-866</strain>
    </source>
</reference>
<dbReference type="GO" id="GO:0005811">
    <property type="term" value="C:lipid droplet"/>
    <property type="evidence" value="ECO:0007669"/>
    <property type="project" value="EnsemblFungi"/>
</dbReference>
<feature type="domain" description="AB hydrolase-1" evidence="1">
    <location>
        <begin position="80"/>
        <end position="333"/>
    </location>
</feature>
<dbReference type="InterPro" id="IPR000073">
    <property type="entry name" value="AB_hydrolase_1"/>
</dbReference>
<evidence type="ECO:0000313" key="3">
    <source>
        <dbReference type="Proteomes" id="UP000005627"/>
    </source>
</evidence>
<dbReference type="InterPro" id="IPR029058">
    <property type="entry name" value="AB_hydrolase_fold"/>
</dbReference>
<dbReference type="SUPFAM" id="SSF53474">
    <property type="entry name" value="alpha/beta-Hydrolases"/>
    <property type="match status" value="1"/>
</dbReference>
<evidence type="ECO:0000259" key="1">
    <source>
        <dbReference type="Pfam" id="PF00561"/>
    </source>
</evidence>
<dbReference type="GO" id="GO:0004806">
    <property type="term" value="F:triacylglycerol lipase activity"/>
    <property type="evidence" value="ECO:0007669"/>
    <property type="project" value="EnsemblFungi"/>
</dbReference>
<protein>
    <recommendedName>
        <fullName evidence="1">AB hydrolase-1 domain-containing protein</fullName>
    </recommendedName>
</protein>
<proteinExistence type="predicted"/>
<dbReference type="AlphaFoldDB" id="G8ZPB0"/>
<dbReference type="Pfam" id="PF00561">
    <property type="entry name" value="Abhydrolase_1"/>
    <property type="match status" value="1"/>
</dbReference>
<dbReference type="GeneID" id="11504454"/>
<dbReference type="eggNOG" id="ENOG502QVGS">
    <property type="taxonomic scope" value="Eukaryota"/>
</dbReference>
<dbReference type="FunCoup" id="G8ZPB0">
    <property type="interactions" value="28"/>
</dbReference>
<gene>
    <name evidence="2" type="primary">TDEL0B03250</name>
    <name evidence="2" type="ORF">TDEL_0B03250</name>
</gene>
<dbReference type="GO" id="GO:0047372">
    <property type="term" value="F:monoacylglycerol lipase activity"/>
    <property type="evidence" value="ECO:0007669"/>
    <property type="project" value="TreeGrafter"/>
</dbReference>